<keyword evidence="3" id="KW-1185">Reference proteome</keyword>
<feature type="compositionally biased region" description="Polar residues" evidence="1">
    <location>
        <begin position="65"/>
        <end position="76"/>
    </location>
</feature>
<protein>
    <recommendedName>
        <fullName evidence="4">Transposase Tnp1/En/Spm-like domain-containing protein</fullName>
    </recommendedName>
</protein>
<sequence length="486" mass="55032">MNSSPRHSDLEKEDSIPIASDDSLDIAYDPQMDNDQIEDEYEEEYEEDVFRSKLYQPVSARLQRPTSVIRQASHPPSSKVPRPYSSDGTIASSSTQLPVSIEHDTEDMTVSARGNISRTKDTRKFREEDRRFAREQVGNNTSLTSGGKCYVVYHDKDGQIVGGCVGKEKFMECLKQLCQRLLDVSLLKLKDQLQPRIDMVRRQMDEKFDYRDHQLDTSWFVNELGVVLKRIRSELHTMWKKGGSSRDAPAPPGIEIDQWHRLIDYWMSENFLKLSMRMKDNRKKVQIGNLTGRSGKTGLLANLTPVSATEEVKKTNRPDLYNSLVYLQTTQNEMKQEQFTIKKEQMELNKGLLTLNSKMDDLMTILLGEKKSDLPSHLKKKEDVSALKMAFEVGDEVELREVKNGRIILGVGRIMGLAGKSTFHSQTIQPGYANILVIKVFAPDAPLVVPNLDDDPPQRVLSDAVGSSVLWPEGSLRRACLASKGP</sequence>
<proteinExistence type="predicted"/>
<feature type="compositionally biased region" description="Acidic residues" evidence="1">
    <location>
        <begin position="35"/>
        <end position="45"/>
    </location>
</feature>
<reference evidence="2 3" key="1">
    <citation type="submission" date="2024-09" db="EMBL/GenBank/DDBJ databases">
        <title>Chromosome-scale assembly of Riccia sorocarpa.</title>
        <authorList>
            <person name="Paukszto L."/>
        </authorList>
    </citation>
    <scope>NUCLEOTIDE SEQUENCE [LARGE SCALE GENOMIC DNA]</scope>
    <source>
        <strain evidence="2">LP-2024</strain>
        <tissue evidence="2">Aerial parts of the thallus</tissue>
    </source>
</reference>
<evidence type="ECO:0000256" key="1">
    <source>
        <dbReference type="SAM" id="MobiDB-lite"/>
    </source>
</evidence>
<feature type="compositionally biased region" description="Basic and acidic residues" evidence="1">
    <location>
        <begin position="1"/>
        <end position="15"/>
    </location>
</feature>
<dbReference type="EMBL" id="JBJQOH010000003">
    <property type="protein sequence ID" value="KAL3692153.1"/>
    <property type="molecule type" value="Genomic_DNA"/>
</dbReference>
<dbReference type="AlphaFoldDB" id="A0ABD3HL52"/>
<comment type="caution">
    <text evidence="2">The sequence shown here is derived from an EMBL/GenBank/DDBJ whole genome shotgun (WGS) entry which is preliminary data.</text>
</comment>
<feature type="region of interest" description="Disordered" evidence="1">
    <location>
        <begin position="1"/>
        <end position="45"/>
    </location>
</feature>
<evidence type="ECO:0000313" key="3">
    <source>
        <dbReference type="Proteomes" id="UP001633002"/>
    </source>
</evidence>
<dbReference type="Proteomes" id="UP001633002">
    <property type="component" value="Unassembled WGS sequence"/>
</dbReference>
<name>A0ABD3HL52_9MARC</name>
<feature type="region of interest" description="Disordered" evidence="1">
    <location>
        <begin position="65"/>
        <end position="94"/>
    </location>
</feature>
<organism evidence="2 3">
    <name type="scientific">Riccia sorocarpa</name>
    <dbReference type="NCBI Taxonomy" id="122646"/>
    <lineage>
        <taxon>Eukaryota</taxon>
        <taxon>Viridiplantae</taxon>
        <taxon>Streptophyta</taxon>
        <taxon>Embryophyta</taxon>
        <taxon>Marchantiophyta</taxon>
        <taxon>Marchantiopsida</taxon>
        <taxon>Marchantiidae</taxon>
        <taxon>Marchantiales</taxon>
        <taxon>Ricciaceae</taxon>
        <taxon>Riccia</taxon>
    </lineage>
</organism>
<accession>A0ABD3HL52</accession>
<gene>
    <name evidence="2" type="ORF">R1sor_005804</name>
</gene>
<evidence type="ECO:0000313" key="2">
    <source>
        <dbReference type="EMBL" id="KAL3692153.1"/>
    </source>
</evidence>
<evidence type="ECO:0008006" key="4">
    <source>
        <dbReference type="Google" id="ProtNLM"/>
    </source>
</evidence>